<keyword evidence="1" id="KW-0378">Hydrolase</keyword>
<keyword evidence="1" id="KW-0540">Nuclease</keyword>
<evidence type="ECO:0000313" key="2">
    <source>
        <dbReference type="Proteomes" id="UP001204953"/>
    </source>
</evidence>
<gene>
    <name evidence="1" type="ORF">NJ959_00320</name>
</gene>
<reference evidence="1" key="1">
    <citation type="submission" date="2022-06" db="EMBL/GenBank/DDBJ databases">
        <title>New cyanobacteria of genus Symplocastrum in benthos of Lake Baikal.</title>
        <authorList>
            <person name="Sorokovikova E."/>
            <person name="Tikhonova I."/>
            <person name="Krasnopeev A."/>
            <person name="Evseev P."/>
            <person name="Gladkikh A."/>
            <person name="Belykh O."/>
        </authorList>
    </citation>
    <scope>NUCLEOTIDE SEQUENCE</scope>
    <source>
        <strain evidence="1">BBK-W-15</strain>
    </source>
</reference>
<sequence length="212" mass="24508">MPQETAITKTITKLSDLRLKFNLYRSNEPLFFTEWLTDLPELTESEKAGLQRLKNRYLSYMEEDEISEGTVNIIIVHPLLDLMGLCDLPLRIRGENFLKVEIISQDRDEVLQGRIDALVVQEQFWVVVIESKEYGFSVARAVPQTLAYMMGNPHPENQTFGMITNGEEYIFIKLNRGEINQYGLSDLFSLSNSRNNGLNEAMQVLKRLTKWN</sequence>
<name>A0AAE3GR05_9CYAN</name>
<protein>
    <submittedName>
        <fullName evidence="1">Type I restriction endonuclease subunit R</fullName>
    </submittedName>
</protein>
<accession>A0AAE3GR05</accession>
<evidence type="ECO:0000313" key="1">
    <source>
        <dbReference type="EMBL" id="MCP2726922.1"/>
    </source>
</evidence>
<keyword evidence="1" id="KW-0255">Endonuclease</keyword>
<organism evidence="1 2">
    <name type="scientific">Limnofasciculus baicalensis BBK-W-15</name>
    <dbReference type="NCBI Taxonomy" id="2699891"/>
    <lineage>
        <taxon>Bacteria</taxon>
        <taxon>Bacillati</taxon>
        <taxon>Cyanobacteriota</taxon>
        <taxon>Cyanophyceae</taxon>
        <taxon>Coleofasciculales</taxon>
        <taxon>Coleofasciculaceae</taxon>
        <taxon>Limnofasciculus</taxon>
        <taxon>Limnofasciculus baicalensis</taxon>
    </lineage>
</organism>
<dbReference type="RefSeq" id="WP_254009744.1">
    <property type="nucleotide sequence ID" value="NZ_JAMZMM010000002.1"/>
</dbReference>
<dbReference type="Proteomes" id="UP001204953">
    <property type="component" value="Unassembled WGS sequence"/>
</dbReference>
<dbReference type="GO" id="GO:0004519">
    <property type="term" value="F:endonuclease activity"/>
    <property type="evidence" value="ECO:0007669"/>
    <property type="project" value="UniProtKB-KW"/>
</dbReference>
<keyword evidence="2" id="KW-1185">Reference proteome</keyword>
<dbReference type="AlphaFoldDB" id="A0AAE3GR05"/>
<comment type="caution">
    <text evidence="1">The sequence shown here is derived from an EMBL/GenBank/DDBJ whole genome shotgun (WGS) entry which is preliminary data.</text>
</comment>
<dbReference type="EMBL" id="JAMZMM010000002">
    <property type="protein sequence ID" value="MCP2726922.1"/>
    <property type="molecule type" value="Genomic_DNA"/>
</dbReference>
<proteinExistence type="predicted"/>